<dbReference type="Pfam" id="PF02167">
    <property type="entry name" value="Cytochrom_C1"/>
    <property type="match status" value="1"/>
</dbReference>
<keyword evidence="4 12" id="KW-0349">Heme</keyword>
<feature type="transmembrane region" description="Helical" evidence="14">
    <location>
        <begin position="160"/>
        <end position="183"/>
    </location>
</feature>
<evidence type="ECO:0000256" key="6">
    <source>
        <dbReference type="ARBA" id="ARBA00022692"/>
    </source>
</evidence>
<keyword evidence="5" id="KW-0679">Respiratory chain</keyword>
<keyword evidence="10 12" id="KW-0408">Iron</keyword>
<dbReference type="InterPro" id="IPR005797">
    <property type="entry name" value="Cyt_b/b6_N"/>
</dbReference>
<evidence type="ECO:0000256" key="3">
    <source>
        <dbReference type="ARBA" id="ARBA00022448"/>
    </source>
</evidence>
<evidence type="ECO:0000256" key="4">
    <source>
        <dbReference type="ARBA" id="ARBA00022617"/>
    </source>
</evidence>
<feature type="binding site" description="covalent" evidence="12">
    <location>
        <position position="609"/>
    </location>
    <ligand>
        <name>heme c</name>
        <dbReference type="ChEBI" id="CHEBI:61717"/>
    </ligand>
</feature>
<comment type="subcellular location">
    <subcellularLocation>
        <location evidence="1">Membrane</location>
        <topology evidence="1">Multi-pass membrane protein</topology>
    </subcellularLocation>
</comment>
<name>A0A2W5PN09_9BACT</name>
<dbReference type="CDD" id="cd00284">
    <property type="entry name" value="Cytochrome_b_N"/>
    <property type="match status" value="1"/>
</dbReference>
<dbReference type="AlphaFoldDB" id="A0A2W5PN09"/>
<dbReference type="GO" id="GO:0016020">
    <property type="term" value="C:membrane"/>
    <property type="evidence" value="ECO:0007669"/>
    <property type="project" value="UniProtKB-SubCell"/>
</dbReference>
<feature type="transmembrane region" description="Helical" evidence="14">
    <location>
        <begin position="476"/>
        <end position="500"/>
    </location>
</feature>
<feature type="region of interest" description="Disordered" evidence="13">
    <location>
        <begin position="519"/>
        <end position="583"/>
    </location>
</feature>
<evidence type="ECO:0000256" key="1">
    <source>
        <dbReference type="ARBA" id="ARBA00004141"/>
    </source>
</evidence>
<protein>
    <submittedName>
        <fullName evidence="18">Cytochrome C</fullName>
    </submittedName>
</protein>
<keyword evidence="6 14" id="KW-0812">Transmembrane</keyword>
<feature type="transmembrane region" description="Helical" evidence="14">
    <location>
        <begin position="90"/>
        <end position="111"/>
    </location>
</feature>
<dbReference type="PROSITE" id="PS51003">
    <property type="entry name" value="CYTB_CTER"/>
    <property type="match status" value="1"/>
</dbReference>
<dbReference type="SUPFAM" id="SSF46626">
    <property type="entry name" value="Cytochrome c"/>
    <property type="match status" value="1"/>
</dbReference>
<evidence type="ECO:0000256" key="12">
    <source>
        <dbReference type="PIRSR" id="PIRSR602326-1"/>
    </source>
</evidence>
<feature type="transmembrane region" description="Helical" evidence="14">
    <location>
        <begin position="246"/>
        <end position="263"/>
    </location>
</feature>
<dbReference type="InterPro" id="IPR036909">
    <property type="entry name" value="Cyt_c-like_dom_sf"/>
</dbReference>
<keyword evidence="11 14" id="KW-0472">Membrane</keyword>
<dbReference type="EMBL" id="QFQB01000033">
    <property type="protein sequence ID" value="PZQ46057.1"/>
    <property type="molecule type" value="Genomic_DNA"/>
</dbReference>
<keyword evidence="9 14" id="KW-1133">Transmembrane helix</keyword>
<organism evidence="18 19">
    <name type="scientific">Micavibrio aeruginosavorus</name>
    <dbReference type="NCBI Taxonomy" id="349221"/>
    <lineage>
        <taxon>Bacteria</taxon>
        <taxon>Pseudomonadati</taxon>
        <taxon>Bdellovibrionota</taxon>
        <taxon>Bdellovibrionia</taxon>
        <taxon>Bdellovibrionales</taxon>
        <taxon>Pseudobdellovibrionaceae</taxon>
        <taxon>Micavibrio</taxon>
    </lineage>
</organism>
<evidence type="ECO:0000259" key="16">
    <source>
        <dbReference type="PROSITE" id="PS51003"/>
    </source>
</evidence>
<feature type="transmembrane region" description="Helical" evidence="14">
    <location>
        <begin position="413"/>
        <end position="431"/>
    </location>
</feature>
<dbReference type="PRINTS" id="PR00603">
    <property type="entry name" value="CYTOCHROMEC1"/>
</dbReference>
<dbReference type="InterPro" id="IPR048259">
    <property type="entry name" value="Cytochrome_b_N_euk/bac"/>
</dbReference>
<gene>
    <name evidence="18" type="ORF">DI551_05840</name>
</gene>
<dbReference type="SUPFAM" id="SSF81496">
    <property type="entry name" value="Cytochrome c1 subunit of cytochrome bc1 complex (Ubiquinol-cytochrome c reductase), transmembrane anchor"/>
    <property type="match status" value="1"/>
</dbReference>
<feature type="domain" description="Cytochrome c" evidence="17">
    <location>
        <begin position="593"/>
        <end position="745"/>
    </location>
</feature>
<dbReference type="Proteomes" id="UP000249417">
    <property type="component" value="Unassembled WGS sequence"/>
</dbReference>
<dbReference type="GO" id="GO:0022904">
    <property type="term" value="P:respiratory electron transport chain"/>
    <property type="evidence" value="ECO:0007669"/>
    <property type="project" value="InterPro"/>
</dbReference>
<evidence type="ECO:0000256" key="5">
    <source>
        <dbReference type="ARBA" id="ARBA00022660"/>
    </source>
</evidence>
<keyword evidence="7 12" id="KW-0479">Metal-binding</keyword>
<feature type="transmembrane region" description="Helical" evidence="14">
    <location>
        <begin position="195"/>
        <end position="215"/>
    </location>
</feature>
<evidence type="ECO:0000259" key="17">
    <source>
        <dbReference type="PROSITE" id="PS51007"/>
    </source>
</evidence>
<dbReference type="InterPro" id="IPR002326">
    <property type="entry name" value="Cyt_c1"/>
</dbReference>
<dbReference type="Gene3D" id="1.10.760.10">
    <property type="entry name" value="Cytochrome c-like domain"/>
    <property type="match status" value="1"/>
</dbReference>
<feature type="domain" description="Cytochrome b/b6 C-terminal region profile" evidence="16">
    <location>
        <begin position="227"/>
        <end position="474"/>
    </location>
</feature>
<evidence type="ECO:0000256" key="8">
    <source>
        <dbReference type="ARBA" id="ARBA00022982"/>
    </source>
</evidence>
<dbReference type="Pfam" id="PF00033">
    <property type="entry name" value="Cytochrome_B"/>
    <property type="match status" value="1"/>
</dbReference>
<feature type="transmembrane region" description="Helical" evidence="14">
    <location>
        <begin position="774"/>
        <end position="791"/>
    </location>
</feature>
<evidence type="ECO:0000256" key="9">
    <source>
        <dbReference type="ARBA" id="ARBA00022989"/>
    </source>
</evidence>
<dbReference type="PANTHER" id="PTHR19271:SF16">
    <property type="entry name" value="CYTOCHROME B"/>
    <property type="match status" value="1"/>
</dbReference>
<evidence type="ECO:0000256" key="7">
    <source>
        <dbReference type="ARBA" id="ARBA00022723"/>
    </source>
</evidence>
<dbReference type="InterPro" id="IPR005798">
    <property type="entry name" value="Cyt_b/b6_C"/>
</dbReference>
<evidence type="ECO:0000256" key="2">
    <source>
        <dbReference type="ARBA" id="ARBA00006488"/>
    </source>
</evidence>
<proteinExistence type="inferred from homology"/>
<dbReference type="InterPro" id="IPR021157">
    <property type="entry name" value="Cyt_c1_TM_anchor_C"/>
</dbReference>
<feature type="transmembrane region" description="Helical" evidence="14">
    <location>
        <begin position="305"/>
        <end position="325"/>
    </location>
</feature>
<evidence type="ECO:0000259" key="15">
    <source>
        <dbReference type="PROSITE" id="PS51002"/>
    </source>
</evidence>
<feature type="binding site" description="covalent" evidence="12">
    <location>
        <position position="606"/>
    </location>
    <ligand>
        <name>heme c</name>
        <dbReference type="ChEBI" id="CHEBI:61717"/>
    </ligand>
</feature>
<feature type="binding site" description="covalent" evidence="12">
    <location>
        <position position="610"/>
    </location>
    <ligand>
        <name>heme c</name>
        <dbReference type="ChEBI" id="CHEBI:61717"/>
    </ligand>
</feature>
<dbReference type="GO" id="GO:0016491">
    <property type="term" value="F:oxidoreductase activity"/>
    <property type="evidence" value="ECO:0007669"/>
    <property type="project" value="InterPro"/>
</dbReference>
<dbReference type="Pfam" id="PF00032">
    <property type="entry name" value="Cytochrom_B_C"/>
    <property type="match status" value="2"/>
</dbReference>
<evidence type="ECO:0000256" key="11">
    <source>
        <dbReference type="ARBA" id="ARBA00023136"/>
    </source>
</evidence>
<feature type="transmembrane region" description="Helical" evidence="14">
    <location>
        <begin position="337"/>
        <end position="358"/>
    </location>
</feature>
<dbReference type="FunFam" id="1.10.760.10:FF:000011">
    <property type="entry name" value="Cytochrome c1, putative"/>
    <property type="match status" value="1"/>
</dbReference>
<accession>A0A2W5PN09</accession>
<sequence>MGSKERKAFDNPVIEWVDSRLPVFTLMQKEYGVFPTPKNFNYFWNFGAIAMVMLVTMIVTGITLAMHYNPSTAGAFDSVERIMRDVNHGWMIRYLHANGASFFFVAVYIHIFRGLFYGSYKQPRELLWILGMVIFLLMMATGFMGYVLPWGQMSYWGATVITNLFSAIPLVGDSIVTLLWGGFSVDNPTLNRMFALHYLLPFVIVGVVFLHVWALHVTGSNNPLGIDVKGEQDTLPFHPYYTMKDTFGVLVFLTIYAAFAFFLPNSLGHPDNYIPANPLVTPPHIVPEWYFLPFYAMLRAITFDFNLYLCGAGVIGGFLIYQYCWKKTPDKQVDDNLWILLVVAGILAVPGGLLAFFHDVPALKPVIEVIPFKSISLMPAKLGGVLTMFGSIGVLFVLPFIDSHPVRSAVYRPWFKPAVLVLLVVFLILGVCGSKPAEGYWVPLAQVMTLLYFGFFLVAIPYFNNNEPVKTLPTSIHMAILSGPKAVIVALMAIGLFVAVPNAAFAKADTAPEAMAPVEKTDAEKVPNGPEGAVADKAEDAPAVAAAEPEEVAPSTEAPAPTEAHASADAHHTAVPPKQDWPFNGPLGTYDRASLQRGFQVYKQVCAACHSMKRVAYRNLSALGYTEDQIKAVAAEATIMDGPNDEGEMFERPGRPSDHFKSPFANDNAAKANNNGALPPDLSLIVKARTGGADYVYAILTGYDTPPPGIELANGQHYNKYMAGNKIAMPAPLVEGAVAYEDNSPTTVNQYAHDVSQFLAWAAEPEMEERKQTGLKAIIFLVVFAGLMYAVKRKIWAKVH</sequence>
<evidence type="ECO:0000313" key="19">
    <source>
        <dbReference type="Proteomes" id="UP000249417"/>
    </source>
</evidence>
<feature type="transmembrane region" description="Helical" evidence="14">
    <location>
        <begin position="126"/>
        <end position="148"/>
    </location>
</feature>
<comment type="caution">
    <text evidence="18">The sequence shown here is derived from an EMBL/GenBank/DDBJ whole genome shotgun (WGS) entry which is preliminary data.</text>
</comment>
<comment type="similarity">
    <text evidence="2">Belongs to the cytochrome c family.</text>
</comment>
<dbReference type="GO" id="GO:0020037">
    <property type="term" value="F:heme binding"/>
    <property type="evidence" value="ECO:0007669"/>
    <property type="project" value="InterPro"/>
</dbReference>
<dbReference type="InterPro" id="IPR036150">
    <property type="entry name" value="Cyt_b/b6_C_sf"/>
</dbReference>
<dbReference type="Gene3D" id="1.20.5.100">
    <property type="entry name" value="Cytochrome c1, transmembrane anchor, C-terminal"/>
    <property type="match status" value="1"/>
</dbReference>
<reference evidence="18 19" key="1">
    <citation type="submission" date="2017-08" db="EMBL/GenBank/DDBJ databases">
        <title>Infants hospitalized years apart are colonized by the same room-sourced microbial strains.</title>
        <authorList>
            <person name="Brooks B."/>
            <person name="Olm M.R."/>
            <person name="Firek B.A."/>
            <person name="Baker R."/>
            <person name="Thomas B.C."/>
            <person name="Morowitz M.J."/>
            <person name="Banfield J.F."/>
        </authorList>
    </citation>
    <scope>NUCLEOTIDE SEQUENCE [LARGE SCALE GENOMIC DNA]</scope>
    <source>
        <strain evidence="18">S2_005_002_R2_29</strain>
    </source>
</reference>
<feature type="binding site" description="covalent" evidence="12">
    <location>
        <position position="729"/>
    </location>
    <ligand>
        <name>heme c</name>
        <dbReference type="ChEBI" id="CHEBI:61717"/>
    </ligand>
</feature>
<evidence type="ECO:0000256" key="14">
    <source>
        <dbReference type="SAM" id="Phobius"/>
    </source>
</evidence>
<dbReference type="PROSITE" id="PS51007">
    <property type="entry name" value="CYTC"/>
    <property type="match status" value="1"/>
</dbReference>
<evidence type="ECO:0000256" key="10">
    <source>
        <dbReference type="ARBA" id="ARBA00023004"/>
    </source>
</evidence>
<dbReference type="GO" id="GO:0008121">
    <property type="term" value="F:quinol-cytochrome-c reductase activity"/>
    <property type="evidence" value="ECO:0007669"/>
    <property type="project" value="TreeGrafter"/>
</dbReference>
<feature type="domain" description="Cytochrome b/b6 N-terminal region profile" evidence="15">
    <location>
        <begin position="13"/>
        <end position="224"/>
    </location>
</feature>
<feature type="transmembrane region" description="Helical" evidence="14">
    <location>
        <begin position="443"/>
        <end position="464"/>
    </location>
</feature>
<dbReference type="SUPFAM" id="SSF81648">
    <property type="entry name" value="a domain/subunit of cytochrome bc1 complex (Ubiquinol-cytochrome c reductase)"/>
    <property type="match status" value="2"/>
</dbReference>
<dbReference type="InterPro" id="IPR016174">
    <property type="entry name" value="Di-haem_cyt_TM"/>
</dbReference>
<feature type="transmembrane region" description="Helical" evidence="14">
    <location>
        <begin position="42"/>
        <end position="69"/>
    </location>
</feature>
<dbReference type="GO" id="GO:0046872">
    <property type="term" value="F:metal ion binding"/>
    <property type="evidence" value="ECO:0007669"/>
    <property type="project" value="UniProtKB-KW"/>
</dbReference>
<dbReference type="SUPFAM" id="SSF81342">
    <property type="entry name" value="Transmembrane di-heme cytochromes"/>
    <property type="match status" value="1"/>
</dbReference>
<keyword evidence="3" id="KW-0813">Transport</keyword>
<dbReference type="InterPro" id="IPR027387">
    <property type="entry name" value="Cytb/b6-like_sf"/>
</dbReference>
<evidence type="ECO:0000256" key="13">
    <source>
        <dbReference type="SAM" id="MobiDB-lite"/>
    </source>
</evidence>
<dbReference type="InterPro" id="IPR009056">
    <property type="entry name" value="Cyt_c-like_dom"/>
</dbReference>
<feature type="compositionally biased region" description="Low complexity" evidence="13">
    <location>
        <begin position="541"/>
        <end position="565"/>
    </location>
</feature>
<dbReference type="PANTHER" id="PTHR19271">
    <property type="entry name" value="CYTOCHROME B"/>
    <property type="match status" value="1"/>
</dbReference>
<keyword evidence="8" id="KW-0249">Electron transport</keyword>
<evidence type="ECO:0000313" key="18">
    <source>
        <dbReference type="EMBL" id="PZQ46057.1"/>
    </source>
</evidence>
<comment type="cofactor">
    <cofactor evidence="12">
        <name>heme c</name>
        <dbReference type="ChEBI" id="CHEBI:61717"/>
    </cofactor>
    <text evidence="12">Binds 1 heme c group covalently per subunit.</text>
</comment>
<feature type="transmembrane region" description="Helical" evidence="14">
    <location>
        <begin position="378"/>
        <end position="401"/>
    </location>
</feature>
<dbReference type="Gene3D" id="1.20.810.10">
    <property type="entry name" value="Cytochrome Bc1 Complex, Chain C"/>
    <property type="match status" value="1"/>
</dbReference>
<dbReference type="PROSITE" id="PS51002">
    <property type="entry name" value="CYTB_NTER"/>
    <property type="match status" value="1"/>
</dbReference>